<dbReference type="AlphaFoldDB" id="A0AA39KKN4"/>
<dbReference type="InterPro" id="IPR029382">
    <property type="entry name" value="NCU-G1"/>
</dbReference>
<keyword evidence="2 11" id="KW-0812">Transmembrane</keyword>
<keyword evidence="3 12" id="KW-0732">Signal</keyword>
<gene>
    <name evidence="13" type="ORF">PV328_003444</name>
</gene>
<comment type="similarity">
    <text evidence="1">Belongs to the GLMP family.</text>
</comment>
<evidence type="ECO:0000256" key="12">
    <source>
        <dbReference type="SAM" id="SignalP"/>
    </source>
</evidence>
<dbReference type="Pfam" id="PF15065">
    <property type="entry name" value="NCU-G1"/>
    <property type="match status" value="1"/>
</dbReference>
<feature type="chain" id="PRO_5041243403" evidence="12">
    <location>
        <begin position="20"/>
        <end position="404"/>
    </location>
</feature>
<keyword evidence="6" id="KW-0325">Glycoprotein</keyword>
<accession>A0AA39KKN4</accession>
<dbReference type="EMBL" id="JAQQBS010001422">
    <property type="protein sequence ID" value="KAK0164877.1"/>
    <property type="molecule type" value="Genomic_DNA"/>
</dbReference>
<evidence type="ECO:0000256" key="5">
    <source>
        <dbReference type="ARBA" id="ARBA00023136"/>
    </source>
</evidence>
<dbReference type="GO" id="GO:0005765">
    <property type="term" value="C:lysosomal membrane"/>
    <property type="evidence" value="ECO:0007669"/>
    <property type="project" value="UniProtKB-SubCell"/>
</dbReference>
<evidence type="ECO:0000256" key="9">
    <source>
        <dbReference type="ARBA" id="ARBA00024189"/>
    </source>
</evidence>
<keyword evidence="7" id="KW-0458">Lysosome</keyword>
<evidence type="ECO:0000256" key="4">
    <source>
        <dbReference type="ARBA" id="ARBA00022989"/>
    </source>
</evidence>
<dbReference type="PANTHER" id="PTHR31981:SF1">
    <property type="entry name" value="GLYCOSYLATED LYSOSOMAL MEMBRANE PROTEIN"/>
    <property type="match status" value="1"/>
</dbReference>
<dbReference type="Proteomes" id="UP001168990">
    <property type="component" value="Unassembled WGS sequence"/>
</dbReference>
<feature type="transmembrane region" description="Helical" evidence="11">
    <location>
        <begin position="364"/>
        <end position="390"/>
    </location>
</feature>
<comment type="caution">
    <text evidence="13">The sequence shown here is derived from an EMBL/GenBank/DDBJ whole genome shotgun (WGS) entry which is preliminary data.</text>
</comment>
<evidence type="ECO:0000256" key="10">
    <source>
        <dbReference type="ARBA" id="ARBA00044960"/>
    </source>
</evidence>
<reference evidence="13" key="1">
    <citation type="journal article" date="2023" name="bioRxiv">
        <title>Scaffold-level genome assemblies of two parasitoid biocontrol wasps reveal the parthenogenesis mechanism and an associated novel virus.</title>
        <authorList>
            <person name="Inwood S."/>
            <person name="Skelly J."/>
            <person name="Guhlin J."/>
            <person name="Harrop T."/>
            <person name="Goldson S."/>
            <person name="Dearden P."/>
        </authorList>
    </citation>
    <scope>NUCLEOTIDE SEQUENCE</scope>
    <source>
        <strain evidence="13">Irish</strain>
        <tissue evidence="13">Whole body</tissue>
    </source>
</reference>
<organism evidence="13 14">
    <name type="scientific">Microctonus aethiopoides</name>
    <dbReference type="NCBI Taxonomy" id="144406"/>
    <lineage>
        <taxon>Eukaryota</taxon>
        <taxon>Metazoa</taxon>
        <taxon>Ecdysozoa</taxon>
        <taxon>Arthropoda</taxon>
        <taxon>Hexapoda</taxon>
        <taxon>Insecta</taxon>
        <taxon>Pterygota</taxon>
        <taxon>Neoptera</taxon>
        <taxon>Endopterygota</taxon>
        <taxon>Hymenoptera</taxon>
        <taxon>Apocrita</taxon>
        <taxon>Ichneumonoidea</taxon>
        <taxon>Braconidae</taxon>
        <taxon>Euphorinae</taxon>
        <taxon>Microctonus</taxon>
    </lineage>
</organism>
<protein>
    <submittedName>
        <fullName evidence="13">Uncharacterized protein</fullName>
    </submittedName>
</protein>
<proteinExistence type="inferred from homology"/>
<name>A0AA39KKN4_9HYME</name>
<reference evidence="13" key="2">
    <citation type="submission" date="2023-03" db="EMBL/GenBank/DDBJ databases">
        <authorList>
            <person name="Inwood S.N."/>
            <person name="Skelly J.G."/>
            <person name="Guhlin J."/>
            <person name="Harrop T.W.R."/>
            <person name="Goldson S.G."/>
            <person name="Dearden P.K."/>
        </authorList>
    </citation>
    <scope>NUCLEOTIDE SEQUENCE</scope>
    <source>
        <strain evidence="13">Irish</strain>
        <tissue evidence="13">Whole body</tissue>
    </source>
</reference>
<keyword evidence="4 11" id="KW-1133">Transmembrane helix</keyword>
<sequence length="404" mass="45966">MYSLRNLWLLCILLPYSCCGLQQRILKYAINPGCGILCEEKNSTTFHVRADGSNDTLHYLWDFLGNPSLFLAVTSPSTELKIDWESYLSHQPNSIRFTELPTYTFGLIIGKIIEFNDVNNTGSVDGISDKNINILNPQFFQWRRKSDKYDGQFVELFMIGENYVDPELNVTKSGTVELVFNGFSSAAHSDITPHMLHSENSTQIDFIINHLRTNSYFDHSRFGIELTIVSQGNTNNPMTIDTKKSLDDEHTPGVFEVVEVRTQEKNIKYLQSGYLQWRPVSYTNSRRDIASATETMHYRLMNCSNISNNSILYAYYGDNTNNLLIEKLNITLGASGDGFYKKTSYSTWTFIAGYGNPPNEQFSYLVIMIISIGVGLPVLILLIAAIYTCIRRIPKNRSTRFVNS</sequence>
<comment type="subcellular location">
    <subcellularLocation>
        <location evidence="9">Lysosome membrane</location>
        <topology evidence="9">Single-pass type I membrane protein</topology>
        <orientation evidence="9">Lumenal side</orientation>
    </subcellularLocation>
</comment>
<evidence type="ECO:0000256" key="1">
    <source>
        <dbReference type="ARBA" id="ARBA00010599"/>
    </source>
</evidence>
<evidence type="ECO:0000256" key="7">
    <source>
        <dbReference type="ARBA" id="ARBA00023228"/>
    </source>
</evidence>
<evidence type="ECO:0000256" key="2">
    <source>
        <dbReference type="ARBA" id="ARBA00022692"/>
    </source>
</evidence>
<evidence type="ECO:0000256" key="11">
    <source>
        <dbReference type="SAM" id="Phobius"/>
    </source>
</evidence>
<keyword evidence="5 11" id="KW-0472">Membrane</keyword>
<comment type="function">
    <text evidence="8">Required to protect lysosomal transporter MFSD1 from lysosomal proteolysis and for MFSD1 lysosomal localization.</text>
</comment>
<feature type="signal peptide" evidence="12">
    <location>
        <begin position="1"/>
        <end position="19"/>
    </location>
</feature>
<evidence type="ECO:0000256" key="6">
    <source>
        <dbReference type="ARBA" id="ARBA00023180"/>
    </source>
</evidence>
<dbReference type="PANTHER" id="PTHR31981">
    <property type="entry name" value="GLYCOSYLATED LYSOSOMAL MEMBRANE PROTEIN"/>
    <property type="match status" value="1"/>
</dbReference>
<keyword evidence="14" id="KW-1185">Reference proteome</keyword>
<evidence type="ECO:0000313" key="14">
    <source>
        <dbReference type="Proteomes" id="UP001168990"/>
    </source>
</evidence>
<evidence type="ECO:0000313" key="13">
    <source>
        <dbReference type="EMBL" id="KAK0164877.1"/>
    </source>
</evidence>
<comment type="subunit">
    <text evidence="10">Interacts (via lumenal domain) with lysosomal protein MFSD1; the interaction starts while both proteins are still in the endoplasmic reticulum and is required for stabilization of MFSD1 in lysosomes but has no direct effect on its targeting to lysosomes or transporter activity.</text>
</comment>
<evidence type="ECO:0000256" key="8">
    <source>
        <dbReference type="ARBA" id="ARBA00024176"/>
    </source>
</evidence>
<evidence type="ECO:0000256" key="3">
    <source>
        <dbReference type="ARBA" id="ARBA00022729"/>
    </source>
</evidence>